<feature type="region of interest" description="Disordered" evidence="1">
    <location>
        <begin position="789"/>
        <end position="811"/>
    </location>
</feature>
<feature type="compositionally biased region" description="Low complexity" evidence="1">
    <location>
        <begin position="911"/>
        <end position="925"/>
    </location>
</feature>
<feature type="region of interest" description="Disordered" evidence="1">
    <location>
        <begin position="1"/>
        <end position="64"/>
    </location>
</feature>
<dbReference type="EMBL" id="KZ107838">
    <property type="protein sequence ID" value="OSS54346.1"/>
    <property type="molecule type" value="Genomic_DNA"/>
</dbReference>
<feature type="compositionally biased region" description="Acidic residues" evidence="1">
    <location>
        <begin position="7"/>
        <end position="20"/>
    </location>
</feature>
<evidence type="ECO:0000256" key="1">
    <source>
        <dbReference type="SAM" id="MobiDB-lite"/>
    </source>
</evidence>
<gene>
    <name evidence="2" type="ORF">B5807_00560</name>
</gene>
<dbReference type="AlphaFoldDB" id="A0A1Y2MDZ0"/>
<feature type="region of interest" description="Disordered" evidence="1">
    <location>
        <begin position="868"/>
        <end position="973"/>
    </location>
</feature>
<feature type="region of interest" description="Disordered" evidence="1">
    <location>
        <begin position="475"/>
        <end position="548"/>
    </location>
</feature>
<feature type="region of interest" description="Disordered" evidence="1">
    <location>
        <begin position="680"/>
        <end position="713"/>
    </location>
</feature>
<feature type="compositionally biased region" description="Polar residues" evidence="1">
    <location>
        <begin position="43"/>
        <end position="57"/>
    </location>
</feature>
<feature type="compositionally biased region" description="Basic and acidic residues" evidence="1">
    <location>
        <begin position="796"/>
        <end position="811"/>
    </location>
</feature>
<name>A0A1Y2MDZ0_EPING</name>
<accession>A0A1Y2MDZ0</accession>
<sequence length="973" mass="107969">MTHRAEDEVDWSDGTIDDPPDASNPRSGDSGYNSVPSLRDPPYSSTPHSGDSDNSSSPHREGGLSLFVEPHESDEYTVPNGTPLSSAVSIPSTTRVQRARIGVHLNRRRPSTQDYRHFALYQANQKAYEATFLKEFVKHAFAPSQLKKCVEYGAAVHPNVLKYISSVSTAIGAITNKMTWNAHSRVVNLLTNAGQDSAPFWDVTSLDRSIFGEFDLDKPSLVARRMDASWHRSDSSPSMVTYASKDYPVSQYGSVIEDIDDVSSTLFDKKAYGSSLPAGRPIKHPVSSSKRKGLLGARTREPVDSVHRKNWLAPLLQPVSGEPHKQDHRAAAASTADDYLPTAKPKMRSDLRYLHDEGQHDTSAEVAQTTAQAVSSGSTKLEQLFEDFGCDMLNGQEHMSSDLLQQQVSWPKWLLTNHKRRLTRSSPQMLERALPSIRAALIEATLQGCRPVGHNFEQLVADIEGQERAEAARLNIDRQANHRKKRRRNPLPPIRMFNQPIDTSKKRRRLNRMNASSAATGLAQQYASDDDTTNQEPLQPHPSGSKTLEVHQKLPSNAYFHAKSPDEKLVWRCSIKHPMGYYYNAGNRKNCAGCFNAFSETPKAKIMDFYLPSRTFFYQPEPNGSVPWRPSKPFGRLGRARRSVSSHNSIAKDAYWAAIDSGADAATAFVTAKDAVTQHLASKVKKEPSPQPTPEPEPDLGLHPSGSKTMEHGQDLPITATFTCPSHRHAEFAWRCDVNHALGRYYLAGDRRCCPGCGSNKTGPGKRMTMDFYLPKGVFVRQKVDGTKWTPKKPYKTREGKEKKVDKEKQFHTHNQYASRMYWKAVDNGLTTDAALVSAIDETDKWVDAREEDAELKAELRKDLEEKKSVRRAAAKTTKAEGKKPRAKKAVGKSAVKGLKKTSQDLTAPTSSMALNALRARAASSEESEVDTDDDEYSDEGESQADEDMGAGDPAEVLQTSSNDESSSSSEEE</sequence>
<reference evidence="2 3" key="1">
    <citation type="journal article" date="2017" name="Genome Announc.">
        <title>Genome sequence of the saprophytic ascomycete Epicoccum nigrum ICMP 19927 strain isolated from New Zealand.</title>
        <authorList>
            <person name="Fokin M."/>
            <person name="Fleetwood D."/>
            <person name="Weir B.S."/>
            <person name="Villas-Boas S.G."/>
        </authorList>
    </citation>
    <scope>NUCLEOTIDE SEQUENCE [LARGE SCALE GENOMIC DNA]</scope>
    <source>
        <strain evidence="2 3">ICMP 19927</strain>
    </source>
</reference>
<protein>
    <submittedName>
        <fullName evidence="2">Uncharacterized protein</fullName>
    </submittedName>
</protein>
<keyword evidence="3" id="KW-1185">Reference proteome</keyword>
<evidence type="ECO:0000313" key="3">
    <source>
        <dbReference type="Proteomes" id="UP000193240"/>
    </source>
</evidence>
<feature type="compositionally biased region" description="Polar residues" evidence="1">
    <location>
        <begin position="513"/>
        <end position="527"/>
    </location>
</feature>
<feature type="compositionally biased region" description="Polar residues" evidence="1">
    <location>
        <begin position="534"/>
        <end position="546"/>
    </location>
</feature>
<feature type="compositionally biased region" description="Acidic residues" evidence="1">
    <location>
        <begin position="926"/>
        <end position="950"/>
    </location>
</feature>
<proteinExistence type="predicted"/>
<feature type="compositionally biased region" description="Polar residues" evidence="1">
    <location>
        <begin position="24"/>
        <end position="36"/>
    </location>
</feature>
<dbReference type="InParanoid" id="A0A1Y2MDZ0"/>
<dbReference type="OMA" id="IAKDAYW"/>
<dbReference type="Proteomes" id="UP000193240">
    <property type="component" value="Unassembled WGS sequence"/>
</dbReference>
<feature type="region of interest" description="Disordered" evidence="1">
    <location>
        <begin position="278"/>
        <end position="300"/>
    </location>
</feature>
<feature type="compositionally biased region" description="Low complexity" evidence="1">
    <location>
        <begin position="961"/>
        <end position="973"/>
    </location>
</feature>
<organism evidence="2 3">
    <name type="scientific">Epicoccum nigrum</name>
    <name type="common">Soil fungus</name>
    <name type="synonym">Epicoccum purpurascens</name>
    <dbReference type="NCBI Taxonomy" id="105696"/>
    <lineage>
        <taxon>Eukaryota</taxon>
        <taxon>Fungi</taxon>
        <taxon>Dikarya</taxon>
        <taxon>Ascomycota</taxon>
        <taxon>Pezizomycotina</taxon>
        <taxon>Dothideomycetes</taxon>
        <taxon>Pleosporomycetidae</taxon>
        <taxon>Pleosporales</taxon>
        <taxon>Pleosporineae</taxon>
        <taxon>Didymellaceae</taxon>
        <taxon>Epicoccum</taxon>
    </lineage>
</organism>
<evidence type="ECO:0000313" key="2">
    <source>
        <dbReference type="EMBL" id="OSS54346.1"/>
    </source>
</evidence>